<organism evidence="1 2">
    <name type="scientific">Deefgea piscis</name>
    <dbReference type="NCBI Taxonomy" id="2739061"/>
    <lineage>
        <taxon>Bacteria</taxon>
        <taxon>Pseudomonadati</taxon>
        <taxon>Pseudomonadota</taxon>
        <taxon>Betaproteobacteria</taxon>
        <taxon>Neisseriales</taxon>
        <taxon>Chitinibacteraceae</taxon>
        <taxon>Deefgea</taxon>
    </lineage>
</organism>
<dbReference type="PANTHER" id="PTHR35866">
    <property type="entry name" value="PUTATIVE-RELATED"/>
    <property type="match status" value="1"/>
</dbReference>
<evidence type="ECO:0000313" key="2">
    <source>
        <dbReference type="Proteomes" id="UP000504844"/>
    </source>
</evidence>
<dbReference type="KEGG" id="dee:HQN60_10860"/>
<dbReference type="Proteomes" id="UP000504844">
    <property type="component" value="Chromosome"/>
</dbReference>
<dbReference type="Pfam" id="PF03692">
    <property type="entry name" value="CxxCxxCC"/>
    <property type="match status" value="1"/>
</dbReference>
<name>A0A6M8SSW0_9NEIS</name>
<protein>
    <submittedName>
        <fullName evidence="1">YkgJ family cysteine cluster protein</fullName>
    </submittedName>
</protein>
<dbReference type="InterPro" id="IPR005358">
    <property type="entry name" value="Puta_zinc/iron-chelating_dom"/>
</dbReference>
<proteinExistence type="predicted"/>
<evidence type="ECO:0000313" key="1">
    <source>
        <dbReference type="EMBL" id="QKJ67158.1"/>
    </source>
</evidence>
<keyword evidence="2" id="KW-1185">Reference proteome</keyword>
<accession>A0A6M8SSW0</accession>
<gene>
    <name evidence="1" type="ORF">HQN60_10860</name>
</gene>
<dbReference type="RefSeq" id="WP_173533661.1">
    <property type="nucleotide sequence ID" value="NZ_CP054143.1"/>
</dbReference>
<sequence>MTRQILNRTELHDPDTWVKFTKGKCDDCYSGCCTMPVEVKIGDLIRMGVVDEFDKDEPAKNIAKRLMKARIIEHFNFKHEIYTLARRGTRDCIYLNEETRLCTIYDKRPNTCRNHPTIGPKPGFCAYIRWF</sequence>
<dbReference type="AlphaFoldDB" id="A0A6M8SSW0"/>
<dbReference type="EMBL" id="CP054143">
    <property type="protein sequence ID" value="QKJ67158.1"/>
    <property type="molecule type" value="Genomic_DNA"/>
</dbReference>
<dbReference type="PANTHER" id="PTHR35866:SF1">
    <property type="entry name" value="YKGJ FAMILY CYSTEINE CLUSTER PROTEIN"/>
    <property type="match status" value="1"/>
</dbReference>
<reference evidence="1 2" key="1">
    <citation type="submission" date="2020-05" db="EMBL/GenBank/DDBJ databases">
        <title>Complete genome sequence of Deefgea sp. D17.</title>
        <authorList>
            <person name="Bae J.-W."/>
            <person name="Han J.E."/>
        </authorList>
    </citation>
    <scope>NUCLEOTIDE SEQUENCE [LARGE SCALE GENOMIC DNA]</scope>
    <source>
        <strain evidence="1 2">D17</strain>
    </source>
</reference>